<dbReference type="Pfam" id="PF18549">
    <property type="entry name" value="NitrOD1"/>
    <property type="match status" value="1"/>
</dbReference>
<feature type="domain" description="Response regulatory" evidence="2">
    <location>
        <begin position="3"/>
        <end position="118"/>
    </location>
</feature>
<dbReference type="PROSITE" id="PS50110">
    <property type="entry name" value="RESPONSE_REGULATORY"/>
    <property type="match status" value="1"/>
</dbReference>
<evidence type="ECO:0000259" key="2">
    <source>
        <dbReference type="PROSITE" id="PS50110"/>
    </source>
</evidence>
<evidence type="ECO:0000313" key="4">
    <source>
        <dbReference type="Proteomes" id="UP000509441"/>
    </source>
</evidence>
<keyword evidence="1" id="KW-0175">Coiled coil</keyword>
<proteinExistence type="predicted"/>
<dbReference type="Pfam" id="PF00072">
    <property type="entry name" value="Response_reg"/>
    <property type="match status" value="1"/>
</dbReference>
<name>A0A7D5QZJ0_9ARCH</name>
<dbReference type="PANTHER" id="PTHR43228:SF1">
    <property type="entry name" value="TWO-COMPONENT RESPONSE REGULATOR ARR22"/>
    <property type="match status" value="1"/>
</dbReference>
<dbReference type="KEGG" id="nox:C5F49_05540"/>
<dbReference type="InterPro" id="IPR052048">
    <property type="entry name" value="ST_Response_Regulator"/>
</dbReference>
<dbReference type="InterPro" id="IPR041213">
    <property type="entry name" value="NitrOD1"/>
</dbReference>
<dbReference type="Gene3D" id="3.40.50.2300">
    <property type="match status" value="1"/>
</dbReference>
<dbReference type="RefSeq" id="WP_179362058.1">
    <property type="nucleotide sequence ID" value="NZ_CP026994.1"/>
</dbReference>
<gene>
    <name evidence="3" type="ORF">C5F49_05540</name>
</gene>
<dbReference type="PANTHER" id="PTHR43228">
    <property type="entry name" value="TWO-COMPONENT RESPONSE REGULATOR"/>
    <property type="match status" value="1"/>
</dbReference>
<dbReference type="EMBL" id="CP026994">
    <property type="protein sequence ID" value="QLH04836.1"/>
    <property type="molecule type" value="Genomic_DNA"/>
</dbReference>
<dbReference type="GO" id="GO:0000160">
    <property type="term" value="P:phosphorelay signal transduction system"/>
    <property type="evidence" value="ECO:0007669"/>
    <property type="project" value="InterPro"/>
</dbReference>
<accession>A0A7D5QZJ0</accession>
<dbReference type="InterPro" id="IPR001789">
    <property type="entry name" value="Sig_transdc_resp-reg_receiver"/>
</dbReference>
<keyword evidence="4" id="KW-1185">Reference proteome</keyword>
<organism evidence="3 4">
    <name type="scientific">Nitrosopumilus oxyclinae</name>
    <dbReference type="NCBI Taxonomy" id="1959104"/>
    <lineage>
        <taxon>Archaea</taxon>
        <taxon>Nitrososphaerota</taxon>
        <taxon>Nitrososphaeria</taxon>
        <taxon>Nitrosopumilales</taxon>
        <taxon>Nitrosopumilaceae</taxon>
        <taxon>Nitrosopumilus</taxon>
    </lineage>
</organism>
<dbReference type="Proteomes" id="UP000509441">
    <property type="component" value="Chromosome"/>
</dbReference>
<dbReference type="InterPro" id="IPR011006">
    <property type="entry name" value="CheY-like_superfamily"/>
</dbReference>
<feature type="coiled-coil region" evidence="1">
    <location>
        <begin position="154"/>
        <end position="181"/>
    </location>
</feature>
<dbReference type="OrthoDB" id="2830at2157"/>
<dbReference type="SUPFAM" id="SSF52172">
    <property type="entry name" value="CheY-like"/>
    <property type="match status" value="1"/>
</dbReference>
<reference evidence="3 4" key="1">
    <citation type="submission" date="2018-02" db="EMBL/GenBank/DDBJ databases">
        <title>Complete genome of Nitrosopumilus oxyclinae HCE1.</title>
        <authorList>
            <person name="Qin W."/>
            <person name="Zheng Y."/>
            <person name="Stahl D.A."/>
        </authorList>
    </citation>
    <scope>NUCLEOTIDE SEQUENCE [LARGE SCALE GENOMIC DNA]</scope>
    <source>
        <strain evidence="3 4">HCE1</strain>
    </source>
</reference>
<sequence>MTSVIVIDDNEDIVYSMSELLEIYGINVVGKGYNGLECVELYDKLHPDAVLLDLMMPKYDGLYALKELRKIDPKSVVLIVTGGASPSMSDGVDALEPNKIIFKPVDVNTLVETILEETHTTMPFKIQYSFKDDPNSYTCVMTHDQYKNFKDLPVLQESKILKNDENNLEAYKQEMQKALILAAENDLTHIQKLSQQV</sequence>
<dbReference type="SMART" id="SM00448">
    <property type="entry name" value="REC"/>
    <property type="match status" value="1"/>
</dbReference>
<dbReference type="GeneID" id="56061417"/>
<protein>
    <submittedName>
        <fullName evidence="3">Response regulator</fullName>
    </submittedName>
</protein>
<evidence type="ECO:0000313" key="3">
    <source>
        <dbReference type="EMBL" id="QLH04836.1"/>
    </source>
</evidence>
<evidence type="ECO:0000256" key="1">
    <source>
        <dbReference type="SAM" id="Coils"/>
    </source>
</evidence>
<dbReference type="AlphaFoldDB" id="A0A7D5QZJ0"/>